<dbReference type="Proteomes" id="UP000054630">
    <property type="component" value="Unassembled WGS sequence"/>
</dbReference>
<sequence length="70" mass="7481">MEYENGAKIASPVNKYKQADPDVKRFTPRPLTCCIEAQQSSKRASPEQGHAAPSVGKVYLGSSEPGISAC</sequence>
<protein>
    <submittedName>
        <fullName evidence="2">Uncharacterized protein</fullName>
    </submittedName>
</protein>
<evidence type="ECO:0000313" key="3">
    <source>
        <dbReference type="Proteomes" id="UP000054630"/>
    </source>
</evidence>
<organism evidence="2 3">
    <name type="scientific">Trichinella nelsoni</name>
    <dbReference type="NCBI Taxonomy" id="6336"/>
    <lineage>
        <taxon>Eukaryota</taxon>
        <taxon>Metazoa</taxon>
        <taxon>Ecdysozoa</taxon>
        <taxon>Nematoda</taxon>
        <taxon>Enoplea</taxon>
        <taxon>Dorylaimia</taxon>
        <taxon>Trichinellida</taxon>
        <taxon>Trichinellidae</taxon>
        <taxon>Trichinella</taxon>
    </lineage>
</organism>
<accession>A0A0V0RRW5</accession>
<keyword evidence="3" id="KW-1185">Reference proteome</keyword>
<proteinExistence type="predicted"/>
<name>A0A0V0RRW5_9BILA</name>
<evidence type="ECO:0000256" key="1">
    <source>
        <dbReference type="SAM" id="MobiDB-lite"/>
    </source>
</evidence>
<gene>
    <name evidence="2" type="ORF">T07_6656</name>
</gene>
<reference evidence="2 3" key="1">
    <citation type="submission" date="2015-01" db="EMBL/GenBank/DDBJ databases">
        <title>Evolution of Trichinella species and genotypes.</title>
        <authorList>
            <person name="Korhonen P.K."/>
            <person name="Edoardo P."/>
            <person name="Giuseppe L.R."/>
            <person name="Gasser R.B."/>
        </authorList>
    </citation>
    <scope>NUCLEOTIDE SEQUENCE [LARGE SCALE GENOMIC DNA]</scope>
    <source>
        <strain evidence="2">ISS37</strain>
    </source>
</reference>
<dbReference type="AlphaFoldDB" id="A0A0V0RRW5"/>
<comment type="caution">
    <text evidence="2">The sequence shown here is derived from an EMBL/GenBank/DDBJ whole genome shotgun (WGS) entry which is preliminary data.</text>
</comment>
<feature type="region of interest" description="Disordered" evidence="1">
    <location>
        <begin position="38"/>
        <end position="70"/>
    </location>
</feature>
<evidence type="ECO:0000313" key="2">
    <source>
        <dbReference type="EMBL" id="KRX17230.1"/>
    </source>
</evidence>
<dbReference type="EMBL" id="JYDL01000091">
    <property type="protein sequence ID" value="KRX17230.1"/>
    <property type="molecule type" value="Genomic_DNA"/>
</dbReference>